<dbReference type="Proteomes" id="UP000294003">
    <property type="component" value="Unassembled WGS sequence"/>
</dbReference>
<reference evidence="1 2" key="1">
    <citation type="submission" date="2018-06" db="EMBL/GenBank/DDBJ databases">
        <title>Complete Genomes of Monosporascus.</title>
        <authorList>
            <person name="Robinson A.J."/>
            <person name="Natvig D.O."/>
        </authorList>
    </citation>
    <scope>NUCLEOTIDE SEQUENCE [LARGE SCALE GENOMIC DNA]</scope>
    <source>
        <strain evidence="1 2">CBS 609.92</strain>
    </source>
</reference>
<dbReference type="EMBL" id="QJNS01000007">
    <property type="protein sequence ID" value="RYO94770.1"/>
    <property type="molecule type" value="Genomic_DNA"/>
</dbReference>
<evidence type="ECO:0000313" key="2">
    <source>
        <dbReference type="Proteomes" id="UP000294003"/>
    </source>
</evidence>
<organism evidence="1 2">
    <name type="scientific">Monosporascus cannonballus</name>
    <dbReference type="NCBI Taxonomy" id="155416"/>
    <lineage>
        <taxon>Eukaryota</taxon>
        <taxon>Fungi</taxon>
        <taxon>Dikarya</taxon>
        <taxon>Ascomycota</taxon>
        <taxon>Pezizomycotina</taxon>
        <taxon>Sordariomycetes</taxon>
        <taxon>Xylariomycetidae</taxon>
        <taxon>Xylariales</taxon>
        <taxon>Xylariales incertae sedis</taxon>
        <taxon>Monosporascus</taxon>
    </lineage>
</organism>
<sequence length="461" mass="50664">MVPAVTCTSGPGEMVYGFETIRPSPTLEWTPCFEAFTCAKLEVPLDYADPSIGSTGIAFIKLAGRNAAEDAENILIIHGRRYTHSSKTEPHRMQIFGEQYNIVAFDPRGVNNSGPALDCFPGSAEARDAFSRVYKTGATNTSSTSLETQDYSSHIYGEWCNNAVREKFTHGYYVTTAEVARDILTYVEAEAKSAGNVASDAKLWAYGINYGTVVGSTFASLFPERWAEWYGSPPAVLDGVLDAEDYYANGWRQNIGQADEAVASFAAFCHQAGPENCTFWGPSPEDITRRLDRIVSRLEREPIPVPGIETGGLPALATHSDLKAAILNALYSPLGEFPALADVLTGLENGNATGIANYFASSYYVRRDTNAVIRCSDSYGRNSLVTIDDYREYAEHVAAQSRYVGDIWPNYVDSVVCRSFEPDLPDSMIFQGKVFPHLTLMRYYGYEITLPFPLLLALAVS</sequence>
<evidence type="ECO:0000313" key="1">
    <source>
        <dbReference type="EMBL" id="RYO94770.1"/>
    </source>
</evidence>
<dbReference type="Gene3D" id="3.40.50.1820">
    <property type="entry name" value="alpha/beta hydrolase"/>
    <property type="match status" value="1"/>
</dbReference>
<keyword evidence="2" id="KW-1185">Reference proteome</keyword>
<evidence type="ECO:0008006" key="3">
    <source>
        <dbReference type="Google" id="ProtNLM"/>
    </source>
</evidence>
<protein>
    <recommendedName>
        <fullName evidence="3">AB hydrolase-1 domain-containing protein</fullName>
    </recommendedName>
</protein>
<dbReference type="InterPro" id="IPR029058">
    <property type="entry name" value="AB_hydrolase_fold"/>
</dbReference>
<dbReference type="SUPFAM" id="SSF53474">
    <property type="entry name" value="alpha/beta-Hydrolases"/>
    <property type="match status" value="1"/>
</dbReference>
<gene>
    <name evidence="1" type="ORF">DL762_000402</name>
</gene>
<comment type="caution">
    <text evidence="1">The sequence shown here is derived from an EMBL/GenBank/DDBJ whole genome shotgun (WGS) entry which is preliminary data.</text>
</comment>
<name>A0ABY0HJV3_9PEZI</name>
<accession>A0ABY0HJV3</accession>
<proteinExistence type="predicted"/>